<protein>
    <submittedName>
        <fullName evidence="2">Uncharacterized protein</fullName>
    </submittedName>
</protein>
<dbReference type="SUPFAM" id="SSF48208">
    <property type="entry name" value="Six-hairpin glycosidases"/>
    <property type="match status" value="1"/>
</dbReference>
<sequence>MLSLERTIINRKEPMQLKKNNIKLFSYILSVKSILLIFVGVLIPFLSVACTQSVNVVHVAGKQSNDLYQILDKHNQIETILYDSPMKAAKQAAAGDALMIFADEYPAKRAELSAEFFSIVREKKLRVYLEYPSFLPDVELGKTVKADLERAVVNSSFFGGMPDSLDVLSINGLHYIPTNISESYIVAAKVAGFDKAVYGLPEKTIPVLFELPGYPVLVSTTNLSNMVRGRYAPQKAWTGVWNSILEYVLPENSFVGLEWKPEIQAAFEKTEELPTQYQMNSIEKGADWFFSSKMLVHESLEDTLEIMKDAGNWMLDWNASIPVGDGKNGVFECVFSRIDEKGSQPIGIVRRGDCNAETAMALACAGNVLKKPEYSRIAENILDFYLFESDAMKGEYGNPTHGAYGLIPWGISNFAWYRASYGDDNARFLLGALTTSALTGSDRWDNLLMKSLIALHRTTGKSGFRGSRIDVPDFEKNGWEHYYEKDTKYYSPHFEAYVWACMLWAYHKTGDQIFLERTEKAIKETMHKYPEKWQWTNGIAQEKARMLLPLAWLVRVKDTPENREMLYTVVNDLLKLQDTCGAIREELGNLEMGKYPPPQNNEAYGTAEAPLIAQNGDKVSDLLYTTNFAFLGLHEAYYATNDPKIKAAVDKLAEFLCRIQVVSEKHPEINGGWMRAFDFGRYEHWGSNADLGWGAWAIESGWTQGWIVSILALREQNTSIWDLTSNSKVKQHYKGLKKQMLTGVK</sequence>
<evidence type="ECO:0000313" key="2">
    <source>
        <dbReference type="EMBL" id="RIJ46480.1"/>
    </source>
</evidence>
<dbReference type="AlphaFoldDB" id="A0A399SRU1"/>
<keyword evidence="1" id="KW-1133">Transmembrane helix</keyword>
<evidence type="ECO:0000313" key="3">
    <source>
        <dbReference type="Proteomes" id="UP000265926"/>
    </source>
</evidence>
<proteinExistence type="predicted"/>
<dbReference type="InterPro" id="IPR008928">
    <property type="entry name" value="6-hairpin_glycosidase_sf"/>
</dbReference>
<accession>A0A399SRU1</accession>
<reference evidence="2 3" key="1">
    <citation type="submission" date="2018-08" db="EMBL/GenBank/DDBJ databases">
        <title>Pallidiluteibacterium maritimus gen. nov., sp. nov., isolated from coastal sediment.</title>
        <authorList>
            <person name="Zhou L.Y."/>
        </authorList>
    </citation>
    <scope>NUCLEOTIDE SEQUENCE [LARGE SCALE GENOMIC DNA]</scope>
    <source>
        <strain evidence="2 3">XSD2</strain>
    </source>
</reference>
<comment type="caution">
    <text evidence="2">The sequence shown here is derived from an EMBL/GenBank/DDBJ whole genome shotgun (WGS) entry which is preliminary data.</text>
</comment>
<feature type="transmembrane region" description="Helical" evidence="1">
    <location>
        <begin position="21"/>
        <end position="46"/>
    </location>
</feature>
<name>A0A399SRU1_9BACT</name>
<dbReference type="Proteomes" id="UP000265926">
    <property type="component" value="Unassembled WGS sequence"/>
</dbReference>
<dbReference type="GO" id="GO:0005975">
    <property type="term" value="P:carbohydrate metabolic process"/>
    <property type="evidence" value="ECO:0007669"/>
    <property type="project" value="InterPro"/>
</dbReference>
<keyword evidence="3" id="KW-1185">Reference proteome</keyword>
<evidence type="ECO:0000256" key="1">
    <source>
        <dbReference type="SAM" id="Phobius"/>
    </source>
</evidence>
<gene>
    <name evidence="2" type="ORF">D1614_18910</name>
</gene>
<dbReference type="EMBL" id="QWGR01000014">
    <property type="protein sequence ID" value="RIJ46480.1"/>
    <property type="molecule type" value="Genomic_DNA"/>
</dbReference>
<keyword evidence="1" id="KW-0812">Transmembrane</keyword>
<keyword evidence="1" id="KW-0472">Membrane</keyword>
<organism evidence="2 3">
    <name type="scientific">Maribellus luteus</name>
    <dbReference type="NCBI Taxonomy" id="2305463"/>
    <lineage>
        <taxon>Bacteria</taxon>
        <taxon>Pseudomonadati</taxon>
        <taxon>Bacteroidota</taxon>
        <taxon>Bacteroidia</taxon>
        <taxon>Marinilabiliales</taxon>
        <taxon>Prolixibacteraceae</taxon>
        <taxon>Maribellus</taxon>
    </lineage>
</organism>